<evidence type="ECO:0000313" key="2">
    <source>
        <dbReference type="EMBL" id="MFD2244753.1"/>
    </source>
</evidence>
<evidence type="ECO:0000256" key="1">
    <source>
        <dbReference type="SAM" id="Phobius"/>
    </source>
</evidence>
<comment type="caution">
    <text evidence="2">The sequence shown here is derived from an EMBL/GenBank/DDBJ whole genome shotgun (WGS) entry which is preliminary data.</text>
</comment>
<dbReference type="Proteomes" id="UP001597374">
    <property type="component" value="Unassembled WGS sequence"/>
</dbReference>
<keyword evidence="1" id="KW-0812">Transmembrane</keyword>
<accession>A0ABW5CSI8</accession>
<dbReference type="EMBL" id="JBHUIM010000001">
    <property type="protein sequence ID" value="MFD2244753.1"/>
    <property type="molecule type" value="Genomic_DNA"/>
</dbReference>
<dbReference type="RefSeq" id="WP_250429869.1">
    <property type="nucleotide sequence ID" value="NZ_JALPRR010000002.1"/>
</dbReference>
<feature type="transmembrane region" description="Helical" evidence="1">
    <location>
        <begin position="95"/>
        <end position="113"/>
    </location>
</feature>
<feature type="transmembrane region" description="Helical" evidence="1">
    <location>
        <begin position="134"/>
        <end position="150"/>
    </location>
</feature>
<feature type="transmembrane region" description="Helical" evidence="1">
    <location>
        <begin position="38"/>
        <end position="58"/>
    </location>
</feature>
<sequence>MNIKKVDSFIFSTSIVLFIISLTQEAYCTNQCKESLGVFLSGGLGVFLELGALMDRLLNINTVGKVDYKIGATFSWLANPALIIAWLTYKESKTTSLVFTILSLALMLSFLMFDKVIDNEAGHYNKIISYKSGYWLWLCSSGVLAAGALVKKNEPQQSIVVRLADASPFCYTRPLCVS</sequence>
<keyword evidence="1" id="KW-1133">Transmembrane helix</keyword>
<proteinExistence type="predicted"/>
<evidence type="ECO:0000313" key="3">
    <source>
        <dbReference type="Proteomes" id="UP001597374"/>
    </source>
</evidence>
<organism evidence="2 3">
    <name type="scientific">Pontibacter ruber</name>
    <dbReference type="NCBI Taxonomy" id="1343895"/>
    <lineage>
        <taxon>Bacteria</taxon>
        <taxon>Pseudomonadati</taxon>
        <taxon>Bacteroidota</taxon>
        <taxon>Cytophagia</taxon>
        <taxon>Cytophagales</taxon>
        <taxon>Hymenobacteraceae</taxon>
        <taxon>Pontibacter</taxon>
    </lineage>
</organism>
<gene>
    <name evidence="2" type="ORF">ACFSKP_00710</name>
</gene>
<name>A0ABW5CSI8_9BACT</name>
<reference evidence="3" key="1">
    <citation type="journal article" date="2019" name="Int. J. Syst. Evol. Microbiol.">
        <title>The Global Catalogue of Microorganisms (GCM) 10K type strain sequencing project: providing services to taxonomists for standard genome sequencing and annotation.</title>
        <authorList>
            <consortium name="The Broad Institute Genomics Platform"/>
            <consortium name="The Broad Institute Genome Sequencing Center for Infectious Disease"/>
            <person name="Wu L."/>
            <person name="Ma J."/>
        </authorList>
    </citation>
    <scope>NUCLEOTIDE SEQUENCE [LARGE SCALE GENOMIC DNA]</scope>
    <source>
        <strain evidence="3">CGMCC 4.1782</strain>
    </source>
</reference>
<keyword evidence="3" id="KW-1185">Reference proteome</keyword>
<protein>
    <submittedName>
        <fullName evidence="2">Uncharacterized protein</fullName>
    </submittedName>
</protein>
<feature type="transmembrane region" description="Helical" evidence="1">
    <location>
        <begin position="70"/>
        <end position="89"/>
    </location>
</feature>
<keyword evidence="1" id="KW-0472">Membrane</keyword>